<evidence type="ECO:0000313" key="3">
    <source>
        <dbReference type="Proteomes" id="UP000284531"/>
    </source>
</evidence>
<evidence type="ECO:0008006" key="4">
    <source>
        <dbReference type="Google" id="ProtNLM"/>
    </source>
</evidence>
<keyword evidence="1" id="KW-0732">Signal</keyword>
<comment type="caution">
    <text evidence="2">The sequence shown here is derived from an EMBL/GenBank/DDBJ whole genome shotgun (WGS) entry which is preliminary data.</text>
</comment>
<keyword evidence="3" id="KW-1185">Reference proteome</keyword>
<dbReference type="AlphaFoldDB" id="A0A419X4B0"/>
<proteinExistence type="predicted"/>
<feature type="chain" id="PRO_5019387081" description="DUF3575 domain-containing protein" evidence="1">
    <location>
        <begin position="22"/>
        <end position="187"/>
    </location>
</feature>
<dbReference type="OrthoDB" id="661439at2"/>
<reference evidence="2 3" key="1">
    <citation type="submission" date="2018-09" db="EMBL/GenBank/DDBJ databases">
        <title>Genomic Encyclopedia of Archaeal and Bacterial Type Strains, Phase II (KMG-II): from individual species to whole genera.</title>
        <authorList>
            <person name="Goeker M."/>
        </authorList>
    </citation>
    <scope>NUCLEOTIDE SEQUENCE [LARGE SCALE GENOMIC DNA]</scope>
    <source>
        <strain evidence="2 3">DSM 21950</strain>
    </source>
</reference>
<sequence length="187" mass="21427">MKRIALFIGLLLAVGALNQLAAQKTSSKNKCTIGTELDLFPYVSNGYYASAWLGLDDQQVRFRSIVAKSELPDFMLDDEFNRNTLKAYAVVVDYFFKPNYKGAWLGSGFEYWDGELEDQLKNKSGYHAWVYTLGAGYVWKIWDNLYVNPWIAGHLRIAGSKEVRVGKELYKPDRFTPEISIKLGYHF</sequence>
<dbReference type="RefSeq" id="WP_147375988.1">
    <property type="nucleotide sequence ID" value="NZ_RAPQ01000009.1"/>
</dbReference>
<dbReference type="EMBL" id="RAPQ01000009">
    <property type="protein sequence ID" value="RKE02548.1"/>
    <property type="molecule type" value="Genomic_DNA"/>
</dbReference>
<evidence type="ECO:0000256" key="1">
    <source>
        <dbReference type="SAM" id="SignalP"/>
    </source>
</evidence>
<protein>
    <recommendedName>
        <fullName evidence="4">DUF3575 domain-containing protein</fullName>
    </recommendedName>
</protein>
<accession>A0A419X4B0</accession>
<feature type="signal peptide" evidence="1">
    <location>
        <begin position="1"/>
        <end position="21"/>
    </location>
</feature>
<gene>
    <name evidence="2" type="ORF">BXY64_2643</name>
</gene>
<organism evidence="2 3">
    <name type="scientific">Marinifilum flexuosum</name>
    <dbReference type="NCBI Taxonomy" id="1117708"/>
    <lineage>
        <taxon>Bacteria</taxon>
        <taxon>Pseudomonadati</taxon>
        <taxon>Bacteroidota</taxon>
        <taxon>Bacteroidia</taxon>
        <taxon>Marinilabiliales</taxon>
        <taxon>Marinifilaceae</taxon>
    </lineage>
</organism>
<name>A0A419X4B0_9BACT</name>
<dbReference type="Proteomes" id="UP000284531">
    <property type="component" value="Unassembled WGS sequence"/>
</dbReference>
<evidence type="ECO:0000313" key="2">
    <source>
        <dbReference type="EMBL" id="RKE02548.1"/>
    </source>
</evidence>